<keyword evidence="5 8" id="KW-0406">Ion transport</keyword>
<feature type="transmembrane region" description="Helical" evidence="8">
    <location>
        <begin position="71"/>
        <end position="93"/>
    </location>
</feature>
<comment type="caution">
    <text evidence="9">The sequence shown here is derived from an EMBL/GenBank/DDBJ whole genome shotgun (WGS) entry which is preliminary data.</text>
</comment>
<dbReference type="GO" id="GO:0005886">
    <property type="term" value="C:plasma membrane"/>
    <property type="evidence" value="ECO:0007669"/>
    <property type="project" value="UniProtKB-SubCell"/>
</dbReference>
<dbReference type="Proteomes" id="UP000581688">
    <property type="component" value="Unassembled WGS sequence"/>
</dbReference>
<feature type="transmembrane region" description="Helical" evidence="8">
    <location>
        <begin position="161"/>
        <end position="181"/>
    </location>
</feature>
<feature type="transmembrane region" description="Helical" evidence="8">
    <location>
        <begin position="12"/>
        <end position="33"/>
    </location>
</feature>
<dbReference type="InterPro" id="IPR022929">
    <property type="entry name" value="Put_MntP"/>
</dbReference>
<dbReference type="EMBL" id="JACHGH010000006">
    <property type="protein sequence ID" value="MBB6453938.1"/>
    <property type="molecule type" value="Genomic_DNA"/>
</dbReference>
<comment type="function">
    <text evidence="8">Probably functions as a manganese efflux pump.</text>
</comment>
<dbReference type="InterPro" id="IPR003810">
    <property type="entry name" value="Mntp/YtaF"/>
</dbReference>
<keyword evidence="7 8" id="KW-0464">Manganese</keyword>
<keyword evidence="4 8" id="KW-1133">Transmembrane helix</keyword>
<gene>
    <name evidence="8" type="primary">mntP</name>
    <name evidence="9" type="ORF">HNQ94_002389</name>
</gene>
<evidence type="ECO:0000256" key="2">
    <source>
        <dbReference type="ARBA" id="ARBA00022475"/>
    </source>
</evidence>
<keyword evidence="6 8" id="KW-0472">Membrane</keyword>
<protein>
    <recommendedName>
        <fullName evidence="8">Putative manganese efflux pump MntP</fullName>
    </recommendedName>
</protein>
<comment type="subcellular location">
    <subcellularLocation>
        <location evidence="8">Cell membrane</location>
        <topology evidence="8">Multi-pass membrane protein</topology>
    </subcellularLocation>
</comment>
<evidence type="ECO:0000256" key="5">
    <source>
        <dbReference type="ARBA" id="ARBA00023065"/>
    </source>
</evidence>
<evidence type="ECO:0000256" key="6">
    <source>
        <dbReference type="ARBA" id="ARBA00023136"/>
    </source>
</evidence>
<feature type="transmembrane region" description="Helical" evidence="8">
    <location>
        <begin position="133"/>
        <end position="154"/>
    </location>
</feature>
<dbReference type="Pfam" id="PF02659">
    <property type="entry name" value="Mntp"/>
    <property type="match status" value="1"/>
</dbReference>
<evidence type="ECO:0000256" key="4">
    <source>
        <dbReference type="ARBA" id="ARBA00022989"/>
    </source>
</evidence>
<organism evidence="9 10">
    <name type="scientific">Salirhabdus euzebyi</name>
    <dbReference type="NCBI Taxonomy" id="394506"/>
    <lineage>
        <taxon>Bacteria</taxon>
        <taxon>Bacillati</taxon>
        <taxon>Bacillota</taxon>
        <taxon>Bacilli</taxon>
        <taxon>Bacillales</taxon>
        <taxon>Bacillaceae</taxon>
        <taxon>Salirhabdus</taxon>
    </lineage>
</organism>
<keyword evidence="3 8" id="KW-0812">Transmembrane</keyword>
<dbReference type="PANTHER" id="PTHR35529">
    <property type="entry name" value="MANGANESE EFFLUX PUMP MNTP-RELATED"/>
    <property type="match status" value="1"/>
</dbReference>
<keyword evidence="2 8" id="KW-1003">Cell membrane</keyword>
<evidence type="ECO:0000256" key="7">
    <source>
        <dbReference type="ARBA" id="ARBA00023211"/>
    </source>
</evidence>
<feature type="transmembrane region" description="Helical" evidence="8">
    <location>
        <begin position="40"/>
        <end position="65"/>
    </location>
</feature>
<evidence type="ECO:0000313" key="9">
    <source>
        <dbReference type="EMBL" id="MBB6453938.1"/>
    </source>
</evidence>
<evidence type="ECO:0000256" key="8">
    <source>
        <dbReference type="HAMAP-Rule" id="MF_01521"/>
    </source>
</evidence>
<evidence type="ECO:0000256" key="1">
    <source>
        <dbReference type="ARBA" id="ARBA00022448"/>
    </source>
</evidence>
<dbReference type="HAMAP" id="MF_01521">
    <property type="entry name" value="MntP_pump"/>
    <property type="match status" value="1"/>
</dbReference>
<sequence length="182" mass="19441">MISYILGEWFTLSLMAIALGMDAFSVSLGMGMIGLRLRRIAMIGLLIGLFHVIMPFIGMLLGNILSKQFGSFAVLMGGILLIVLGIQMFINSFSKEEDTSLVRGFGLLIFAFTVSLDSFSVGLSLGMSGVHTIVALFLFGLASTILTWLGFLLAKKVSGILGSYSELIGGSILCAFGLQLIL</sequence>
<accession>A0A841Q6B2</accession>
<keyword evidence="10" id="KW-1185">Reference proteome</keyword>
<comment type="similarity">
    <text evidence="8">Belongs to the MntP (TC 9.B.29) family.</text>
</comment>
<evidence type="ECO:0000256" key="3">
    <source>
        <dbReference type="ARBA" id="ARBA00022692"/>
    </source>
</evidence>
<reference evidence="9 10" key="1">
    <citation type="submission" date="2020-08" db="EMBL/GenBank/DDBJ databases">
        <title>Genomic Encyclopedia of Type Strains, Phase IV (KMG-IV): sequencing the most valuable type-strain genomes for metagenomic binning, comparative biology and taxonomic classification.</title>
        <authorList>
            <person name="Goeker M."/>
        </authorList>
    </citation>
    <scope>NUCLEOTIDE SEQUENCE [LARGE SCALE GENOMIC DNA]</scope>
    <source>
        <strain evidence="9 10">DSM 19612</strain>
    </source>
</reference>
<proteinExistence type="inferred from homology"/>
<dbReference type="GO" id="GO:0005384">
    <property type="term" value="F:manganese ion transmembrane transporter activity"/>
    <property type="evidence" value="ECO:0007669"/>
    <property type="project" value="UniProtKB-UniRule"/>
</dbReference>
<evidence type="ECO:0000313" key="10">
    <source>
        <dbReference type="Proteomes" id="UP000581688"/>
    </source>
</evidence>
<dbReference type="AlphaFoldDB" id="A0A841Q6B2"/>
<dbReference type="PANTHER" id="PTHR35529:SF1">
    <property type="entry name" value="MANGANESE EFFLUX PUMP MNTP-RELATED"/>
    <property type="match status" value="1"/>
</dbReference>
<feature type="transmembrane region" description="Helical" evidence="8">
    <location>
        <begin position="105"/>
        <end position="127"/>
    </location>
</feature>
<keyword evidence="1 8" id="KW-0813">Transport</keyword>
<name>A0A841Q6B2_9BACI</name>